<evidence type="ECO:0000313" key="6">
    <source>
        <dbReference type="Proteomes" id="UP001162131"/>
    </source>
</evidence>
<organism evidence="5 6">
    <name type="scientific">Blepharisma stoltei</name>
    <dbReference type="NCBI Taxonomy" id="1481888"/>
    <lineage>
        <taxon>Eukaryota</taxon>
        <taxon>Sar</taxon>
        <taxon>Alveolata</taxon>
        <taxon>Ciliophora</taxon>
        <taxon>Postciliodesmatophora</taxon>
        <taxon>Heterotrichea</taxon>
        <taxon>Heterotrichida</taxon>
        <taxon>Blepharismidae</taxon>
        <taxon>Blepharisma</taxon>
    </lineage>
</organism>
<protein>
    <recommendedName>
        <fullName evidence="4">O-methyltransferase C-terminal domain-containing protein</fullName>
    </recommendedName>
</protein>
<dbReference type="PROSITE" id="PS51683">
    <property type="entry name" value="SAM_OMT_II"/>
    <property type="match status" value="1"/>
</dbReference>
<dbReference type="Gene3D" id="3.40.50.150">
    <property type="entry name" value="Vaccinia Virus protein VP39"/>
    <property type="match status" value="1"/>
</dbReference>
<sequence>MKNLLDFLDDENSKIVFRNCRRALEAGKQLKIIVEIINRSSEDYLFSRMTDIHTMAFLNGRLRMKEQLEALLNEFGFRLDSVDQISSLQDSVVDATAI</sequence>
<dbReference type="InterPro" id="IPR001077">
    <property type="entry name" value="COMT_C"/>
</dbReference>
<keyword evidence="3" id="KW-0949">S-adenosyl-L-methionine</keyword>
<comment type="caution">
    <text evidence="5">The sequence shown here is derived from an EMBL/GenBank/DDBJ whole genome shotgun (WGS) entry which is preliminary data.</text>
</comment>
<dbReference type="InterPro" id="IPR029063">
    <property type="entry name" value="SAM-dependent_MTases_sf"/>
</dbReference>
<evidence type="ECO:0000313" key="5">
    <source>
        <dbReference type="EMBL" id="CAG9309879.1"/>
    </source>
</evidence>
<dbReference type="InterPro" id="IPR016461">
    <property type="entry name" value="COMT-like"/>
</dbReference>
<dbReference type="GO" id="GO:0008171">
    <property type="term" value="F:O-methyltransferase activity"/>
    <property type="evidence" value="ECO:0007669"/>
    <property type="project" value="InterPro"/>
</dbReference>
<evidence type="ECO:0000256" key="3">
    <source>
        <dbReference type="ARBA" id="ARBA00022691"/>
    </source>
</evidence>
<name>A0AAU9IDT2_9CILI</name>
<keyword evidence="1" id="KW-0489">Methyltransferase</keyword>
<feature type="domain" description="O-methyltransferase C-terminal" evidence="4">
    <location>
        <begin position="4"/>
        <end position="78"/>
    </location>
</feature>
<dbReference type="Proteomes" id="UP001162131">
    <property type="component" value="Unassembled WGS sequence"/>
</dbReference>
<dbReference type="Pfam" id="PF00891">
    <property type="entry name" value="Methyltransf_2"/>
    <property type="match status" value="1"/>
</dbReference>
<dbReference type="GO" id="GO:0032259">
    <property type="term" value="P:methylation"/>
    <property type="evidence" value="ECO:0007669"/>
    <property type="project" value="UniProtKB-KW"/>
</dbReference>
<dbReference type="AlphaFoldDB" id="A0AAU9IDT2"/>
<keyword evidence="2" id="KW-0808">Transferase</keyword>
<keyword evidence="6" id="KW-1185">Reference proteome</keyword>
<evidence type="ECO:0000256" key="1">
    <source>
        <dbReference type="ARBA" id="ARBA00022603"/>
    </source>
</evidence>
<evidence type="ECO:0000259" key="4">
    <source>
        <dbReference type="Pfam" id="PF00891"/>
    </source>
</evidence>
<dbReference type="SUPFAM" id="SSF53335">
    <property type="entry name" value="S-adenosyl-L-methionine-dependent methyltransferases"/>
    <property type="match status" value="1"/>
</dbReference>
<evidence type="ECO:0000256" key="2">
    <source>
        <dbReference type="ARBA" id="ARBA00022679"/>
    </source>
</evidence>
<accession>A0AAU9IDT2</accession>
<dbReference type="EMBL" id="CAJZBQ010000001">
    <property type="protein sequence ID" value="CAG9309879.1"/>
    <property type="molecule type" value="Genomic_DNA"/>
</dbReference>
<proteinExistence type="predicted"/>
<gene>
    <name evidence="5" type="ORF">BSTOLATCC_MIC94</name>
</gene>
<reference evidence="5" key="1">
    <citation type="submission" date="2021-09" db="EMBL/GenBank/DDBJ databases">
        <authorList>
            <consortium name="AG Swart"/>
            <person name="Singh M."/>
            <person name="Singh A."/>
            <person name="Seah K."/>
            <person name="Emmerich C."/>
        </authorList>
    </citation>
    <scope>NUCLEOTIDE SEQUENCE</scope>
    <source>
        <strain evidence="5">ATCC30299</strain>
    </source>
</reference>